<organism evidence="3 4">
    <name type="scientific">Bordetella genomosp. 10</name>
    <dbReference type="NCBI Taxonomy" id="1416804"/>
    <lineage>
        <taxon>Bacteria</taxon>
        <taxon>Pseudomonadati</taxon>
        <taxon>Pseudomonadota</taxon>
        <taxon>Betaproteobacteria</taxon>
        <taxon>Burkholderiales</taxon>
        <taxon>Alcaligenaceae</taxon>
        <taxon>Bordetella</taxon>
    </lineage>
</organism>
<keyword evidence="4" id="KW-1185">Reference proteome</keyword>
<gene>
    <name evidence="3" type="ORF">CAL29_23980</name>
</gene>
<sequence length="339" mass="35972">MTARAKIYRSRRTLMGRLSSRAVAAVLGLAMLHAASAVAAPDYPDKPVRLIVGFPPGGSTDVLARMVANGLSQKLGRQFIVENKPGASGMIGANEVAKARPDGYTLLFSSSTLATYRALYPTTPFDASKDFEPVSLVATTPYLLVVHPSLPVHSVSELIAYAKAHPGEINYAASAPGGGQHLAWEMFKRMNGVDLLYVPYAGTGALTPDLLAGRLQAAIDNVAVLAQQVRARTLRPIAVTGPKRSALLPGVPTAIESGLPGFDVVGWFAVFAPANTSSQVTARLSQAIGEIMREPAMRKAFEDLGADPDVRGPEALREFLASETSRWGKLIQDAGIKLQ</sequence>
<dbReference type="PROSITE" id="PS51318">
    <property type="entry name" value="TAT"/>
    <property type="match status" value="1"/>
</dbReference>
<comment type="caution">
    <text evidence="3">The sequence shown here is derived from an EMBL/GenBank/DDBJ whole genome shotgun (WGS) entry which is preliminary data.</text>
</comment>
<dbReference type="RefSeq" id="WP_094855427.1">
    <property type="nucleotide sequence ID" value="NZ_NEVM01000005.1"/>
</dbReference>
<dbReference type="InterPro" id="IPR006311">
    <property type="entry name" value="TAT_signal"/>
</dbReference>
<name>A0A261S1J0_9BORD</name>
<dbReference type="PANTHER" id="PTHR42928:SF5">
    <property type="entry name" value="BLR1237 PROTEIN"/>
    <property type="match status" value="1"/>
</dbReference>
<dbReference type="InterPro" id="IPR042100">
    <property type="entry name" value="Bug_dom1"/>
</dbReference>
<dbReference type="Proteomes" id="UP000216020">
    <property type="component" value="Unassembled WGS sequence"/>
</dbReference>
<feature type="signal peptide" evidence="2">
    <location>
        <begin position="1"/>
        <end position="39"/>
    </location>
</feature>
<feature type="chain" id="PRO_5012401841" description="ABC transporter substrate-binding protein" evidence="2">
    <location>
        <begin position="40"/>
        <end position="339"/>
    </location>
</feature>
<dbReference type="Gene3D" id="3.40.190.10">
    <property type="entry name" value="Periplasmic binding protein-like II"/>
    <property type="match status" value="1"/>
</dbReference>
<dbReference type="AlphaFoldDB" id="A0A261S1J0"/>
<evidence type="ECO:0000313" key="3">
    <source>
        <dbReference type="EMBL" id="OZI31011.1"/>
    </source>
</evidence>
<keyword evidence="2" id="KW-0732">Signal</keyword>
<dbReference type="Gene3D" id="3.40.190.150">
    <property type="entry name" value="Bordetella uptake gene, domain 1"/>
    <property type="match status" value="1"/>
</dbReference>
<evidence type="ECO:0008006" key="5">
    <source>
        <dbReference type="Google" id="ProtNLM"/>
    </source>
</evidence>
<dbReference type="PANTHER" id="PTHR42928">
    <property type="entry name" value="TRICARBOXYLATE-BINDING PROTEIN"/>
    <property type="match status" value="1"/>
</dbReference>
<dbReference type="Pfam" id="PF03401">
    <property type="entry name" value="TctC"/>
    <property type="match status" value="1"/>
</dbReference>
<dbReference type="InterPro" id="IPR005064">
    <property type="entry name" value="BUG"/>
</dbReference>
<dbReference type="SUPFAM" id="SSF53850">
    <property type="entry name" value="Periplasmic binding protein-like II"/>
    <property type="match status" value="1"/>
</dbReference>
<accession>A0A261S1J0</accession>
<evidence type="ECO:0000256" key="1">
    <source>
        <dbReference type="ARBA" id="ARBA00006987"/>
    </source>
</evidence>
<protein>
    <recommendedName>
        <fullName evidence="5">ABC transporter substrate-binding protein</fullName>
    </recommendedName>
</protein>
<evidence type="ECO:0000256" key="2">
    <source>
        <dbReference type="SAM" id="SignalP"/>
    </source>
</evidence>
<dbReference type="CDD" id="cd13578">
    <property type="entry name" value="PBP2_Bug27"/>
    <property type="match status" value="1"/>
</dbReference>
<evidence type="ECO:0000313" key="4">
    <source>
        <dbReference type="Proteomes" id="UP000216020"/>
    </source>
</evidence>
<dbReference type="PIRSF" id="PIRSF017082">
    <property type="entry name" value="YflP"/>
    <property type="match status" value="1"/>
</dbReference>
<reference evidence="4" key="1">
    <citation type="submission" date="2017-05" db="EMBL/GenBank/DDBJ databases">
        <title>Complete and WGS of Bordetella genogroups.</title>
        <authorList>
            <person name="Spilker T."/>
            <person name="Lipuma J."/>
        </authorList>
    </citation>
    <scope>NUCLEOTIDE SEQUENCE [LARGE SCALE GENOMIC DNA]</scope>
    <source>
        <strain evidence="4">AU16122</strain>
    </source>
</reference>
<dbReference type="EMBL" id="NEVM01000005">
    <property type="protein sequence ID" value="OZI31011.1"/>
    <property type="molecule type" value="Genomic_DNA"/>
</dbReference>
<dbReference type="OrthoDB" id="8963688at2"/>
<proteinExistence type="inferred from homology"/>
<comment type="similarity">
    <text evidence="1">Belongs to the UPF0065 (bug) family.</text>
</comment>